<dbReference type="InterPro" id="IPR043160">
    <property type="entry name" value="Dynein_C_barrel"/>
</dbReference>
<feature type="region of interest" description="Disordered" evidence="3">
    <location>
        <begin position="914"/>
        <end position="973"/>
    </location>
</feature>
<dbReference type="Pfam" id="PF00147">
    <property type="entry name" value="Fibrinogen_C"/>
    <property type="match status" value="3"/>
</dbReference>
<feature type="compositionally biased region" description="Low complexity" evidence="3">
    <location>
        <begin position="914"/>
        <end position="931"/>
    </location>
</feature>
<dbReference type="SUPFAM" id="SSF48403">
    <property type="entry name" value="Ankyrin repeat"/>
    <property type="match status" value="2"/>
</dbReference>
<keyword evidence="2" id="KW-0175">Coiled coil</keyword>
<dbReference type="GO" id="GO:0005858">
    <property type="term" value="C:axonemal dynein complex"/>
    <property type="evidence" value="ECO:0007669"/>
    <property type="project" value="TreeGrafter"/>
</dbReference>
<dbReference type="FunFam" id="1.20.1270.280:FF:000004">
    <property type="entry name" value="Cytoplasmic dynein heavy chain 2"/>
    <property type="match status" value="1"/>
</dbReference>
<dbReference type="GO" id="GO:0043189">
    <property type="term" value="C:H4/H2A histone acetyltransferase complex"/>
    <property type="evidence" value="ECO:0007669"/>
    <property type="project" value="InterPro"/>
</dbReference>
<keyword evidence="5" id="KW-1185">Reference proteome</keyword>
<dbReference type="PROSITE" id="PS50088">
    <property type="entry name" value="ANK_REPEAT"/>
    <property type="match status" value="2"/>
</dbReference>
<evidence type="ECO:0000256" key="3">
    <source>
        <dbReference type="SAM" id="MobiDB-lite"/>
    </source>
</evidence>
<dbReference type="GO" id="GO:0005634">
    <property type="term" value="C:nucleus"/>
    <property type="evidence" value="ECO:0007669"/>
    <property type="project" value="InterPro"/>
</dbReference>
<evidence type="ECO:0000256" key="1">
    <source>
        <dbReference type="PROSITE-ProRule" id="PRU00023"/>
    </source>
</evidence>
<dbReference type="GO" id="GO:0007018">
    <property type="term" value="P:microtubule-based movement"/>
    <property type="evidence" value="ECO:0007669"/>
    <property type="project" value="InterPro"/>
</dbReference>
<feature type="compositionally biased region" description="Low complexity" evidence="3">
    <location>
        <begin position="403"/>
        <end position="423"/>
    </location>
</feature>
<evidence type="ECO:0000313" key="6">
    <source>
        <dbReference type="WBParaSite" id="maker-uti_cns_0009824-snap-gene-0.2-mRNA-1"/>
    </source>
</evidence>
<protein>
    <submittedName>
        <fullName evidence="6">Fibrinogen C-terminal domain-containing protein</fullName>
    </submittedName>
</protein>
<dbReference type="InterPro" id="IPR036770">
    <property type="entry name" value="Ankyrin_rpt-contain_sf"/>
</dbReference>
<dbReference type="InterPro" id="IPR036056">
    <property type="entry name" value="Fibrinogen-like_C"/>
</dbReference>
<dbReference type="Gene3D" id="3.10.490.20">
    <property type="match status" value="1"/>
</dbReference>
<dbReference type="InterPro" id="IPR002181">
    <property type="entry name" value="Fibrinogen_a/b/g_C_dom"/>
</dbReference>
<evidence type="ECO:0000313" key="5">
    <source>
        <dbReference type="Proteomes" id="UP000095280"/>
    </source>
</evidence>
<dbReference type="AntiFam" id="ANF00149">
    <property type="entry name" value="Shadow ORF (opposite cshA)"/>
</dbReference>
<dbReference type="PROSITE" id="PS50297">
    <property type="entry name" value="ANK_REP_REGION"/>
    <property type="match status" value="2"/>
</dbReference>
<accession>A0A1I8I3F9</accession>
<feature type="repeat" description="ANK" evidence="1">
    <location>
        <begin position="3023"/>
        <end position="3055"/>
    </location>
</feature>
<dbReference type="WBParaSite" id="maker-uti_cns_0009824-snap-gene-0.2-mRNA-1">
    <property type="protein sequence ID" value="maker-uti_cns_0009824-snap-gene-0.2-mRNA-1"/>
    <property type="gene ID" value="maker-uti_cns_0009824-snap-gene-0.2"/>
</dbReference>
<evidence type="ECO:0000256" key="2">
    <source>
        <dbReference type="SAM" id="Coils"/>
    </source>
</evidence>
<dbReference type="InterPro" id="IPR012423">
    <property type="entry name" value="Eaf7/MRGBP"/>
</dbReference>
<dbReference type="InterPro" id="IPR026983">
    <property type="entry name" value="DHC"/>
</dbReference>
<reference evidence="6" key="1">
    <citation type="submission" date="2016-11" db="UniProtKB">
        <authorList>
            <consortium name="WormBaseParasite"/>
        </authorList>
    </citation>
    <scope>IDENTIFICATION</scope>
</reference>
<dbReference type="Gene3D" id="3.90.215.10">
    <property type="entry name" value="Gamma Fibrinogen, chain A, domain 1"/>
    <property type="match status" value="3"/>
</dbReference>
<dbReference type="Gene3D" id="1.25.40.20">
    <property type="entry name" value="Ankyrin repeat-containing domain"/>
    <property type="match status" value="2"/>
</dbReference>
<dbReference type="Proteomes" id="UP000095280">
    <property type="component" value="Unplaced"/>
</dbReference>
<feature type="repeat" description="ANK" evidence="1">
    <location>
        <begin position="3056"/>
        <end position="3088"/>
    </location>
</feature>
<feature type="compositionally biased region" description="Polar residues" evidence="3">
    <location>
        <begin position="932"/>
        <end position="942"/>
    </location>
</feature>
<feature type="compositionally biased region" description="Low complexity" evidence="3">
    <location>
        <begin position="943"/>
        <end position="953"/>
    </location>
</feature>
<dbReference type="Pfam" id="PF18199">
    <property type="entry name" value="Dynein_C"/>
    <property type="match status" value="1"/>
</dbReference>
<evidence type="ECO:0000259" key="4">
    <source>
        <dbReference type="SMART" id="SM00186"/>
    </source>
</evidence>
<dbReference type="GO" id="GO:0051959">
    <property type="term" value="F:dynein light intermediate chain binding"/>
    <property type="evidence" value="ECO:0007669"/>
    <property type="project" value="InterPro"/>
</dbReference>
<dbReference type="InterPro" id="IPR041228">
    <property type="entry name" value="Dynein_C"/>
</dbReference>
<dbReference type="GO" id="GO:0006355">
    <property type="term" value="P:regulation of DNA-templated transcription"/>
    <property type="evidence" value="ECO:0007669"/>
    <property type="project" value="InterPro"/>
</dbReference>
<feature type="compositionally biased region" description="Low complexity" evidence="3">
    <location>
        <begin position="560"/>
        <end position="586"/>
    </location>
</feature>
<dbReference type="SMART" id="SM00248">
    <property type="entry name" value="ANK"/>
    <property type="match status" value="2"/>
</dbReference>
<dbReference type="Pfam" id="PF07904">
    <property type="entry name" value="Eaf7"/>
    <property type="match status" value="1"/>
</dbReference>
<dbReference type="PANTHER" id="PTHR46532">
    <property type="entry name" value="MALE FERTILITY FACTOR KL5"/>
    <property type="match status" value="1"/>
</dbReference>
<dbReference type="PANTHER" id="PTHR46532:SF13">
    <property type="entry name" value="CYTOPLASMIC DYNEIN 1 HEAVY CHAIN 1"/>
    <property type="match status" value="1"/>
</dbReference>
<feature type="region of interest" description="Disordered" evidence="3">
    <location>
        <begin position="535"/>
        <end position="586"/>
    </location>
</feature>
<dbReference type="GO" id="GO:0045505">
    <property type="term" value="F:dynein intermediate chain binding"/>
    <property type="evidence" value="ECO:0007669"/>
    <property type="project" value="InterPro"/>
</dbReference>
<organism evidence="5 6">
    <name type="scientific">Macrostomum lignano</name>
    <dbReference type="NCBI Taxonomy" id="282301"/>
    <lineage>
        <taxon>Eukaryota</taxon>
        <taxon>Metazoa</taxon>
        <taxon>Spiralia</taxon>
        <taxon>Lophotrochozoa</taxon>
        <taxon>Platyhelminthes</taxon>
        <taxon>Rhabditophora</taxon>
        <taxon>Macrostomorpha</taxon>
        <taxon>Macrostomida</taxon>
        <taxon>Macrostomidae</taxon>
        <taxon>Macrostomum</taxon>
    </lineage>
</organism>
<name>A0A1I8I3F9_9PLAT</name>
<dbReference type="Gene3D" id="1.20.1270.280">
    <property type="match status" value="1"/>
</dbReference>
<dbReference type="Gene3D" id="1.10.1410.40">
    <property type="match status" value="1"/>
</dbReference>
<dbReference type="SMART" id="SM00186">
    <property type="entry name" value="FBG"/>
    <property type="match status" value="1"/>
</dbReference>
<feature type="region of interest" description="Disordered" evidence="3">
    <location>
        <begin position="403"/>
        <end position="425"/>
    </location>
</feature>
<dbReference type="SUPFAM" id="SSF56496">
    <property type="entry name" value="Fibrinogen C-terminal domain-like"/>
    <property type="match status" value="3"/>
</dbReference>
<feature type="domain" description="Fibrinogen C-terminal" evidence="4">
    <location>
        <begin position="2432"/>
        <end position="2560"/>
    </location>
</feature>
<dbReference type="InterPro" id="IPR014716">
    <property type="entry name" value="Fibrinogen_a/b/g_C_1"/>
</dbReference>
<sequence length="4035" mass="447263">PHFAPGRHRGSSISAQWPSEAFLLWQTVGGPVRHFCLRDSLPACLRLSAAGLTESQILLSCSTARLVKDLLKLDLLEEDEKDEGGQEMLGKVMQMQHVEDDEDLVVSGRQRTISNAGDARPAWMRQLCNQANDWLGQLPKDLRRMARTAENIKDPLFRCFEREVTSAANLLAAVRKDLSEVAAVCAAERKPTNHHRKMMADLQKSLIPAGWKKYTVPAGLTAIQWVADFAERVRQMARISDLVAKGGIESLRLAPVWLGGLFMPEAYITATRQTVAQSNRWALEELTLDVKVRPAADGPPPDASTFVVHGLRLMGAECADNKLRLVNSISSELARTEICWVRHEAYKKPPPESSVSLPVYLNSTRAQLLFTLTFPTEEPNTATQFFERGVAVTASLSSAMTKGSSSGSLAGADAQKQKQQQQQPAWPIEQEMNLFVALRGHKPVGVDRHFQMLYITEKLNAAQRDRGLPPVSIRSVWTLLDGLYSMPALHDSEVLPFPNKDVEFSLPIDSPDWKPVLAMDFPRVFGLSAAGSARSASPAGALAEPSVQPRKRGRPPRGTASPQAAPSSRSHSPAPSSDAGDSVAGGSAGGSSLAAFWSHACIWQPASMSARTRLPPHLVPARQKTARQPQFIRQQQLASLESMLNRTVLSVQRATHRDILELGDRYVSADDSLPAVAEPAAGSRVDIDSLLQQAQAKFDRDLRNARESLRKELEAERERALAEQKAEFEKHLDQVCSLRDKAEDMAKRDLRRACELDKQAALRQQREYLDTVRLDAIERARMEERHLARQNSAADRAEAVQKALDEAEVAFERREQHTVDKTKKECRQLFNEELTAIRKRHREEVESWMIKYKDLYKNFEHLLDTSRNVEGEFQSLQTDYKRFLDYSDGHFHSDYMIKLKQACLDAASDIGRSLAPSPAPASVSDWPPSSAKSPTGISPNRQRLSVLAAAPPAVRRRRDRPATAVSTTENRPRLTKNVEVYTEEEDIQKYASASSLSFKVGGDKVLLRNFVRADRKGGETEDTVVYQDIHGRTCRPKQQPLRVSAALALLLCSLAAGQVSQCAPADSPRLRFVAQLSVNGCALFVHDTGASDGPHLAVEPLMCVTDSLRGIVPRFDFITQQLYFSVPVLMRDAGMLAEAQRQLRHLSPRSVSFATVTNISVSADTRSSVRVLSFLWTPDEPVATLRLGFKMIISKNNPSGVSVSELVHKSFSLQNWQSANTQLKRSDDFGSSPQEALEKVKISAFIVSNGSCHEVQSRVLLQNDSIFDLDLHRQRFSPLPTCRQLKFIRTVNLENCSARVHQRLDIKGHFLIEPLLCHNISSLSSESVRYDYSRDMHYLKLDLVLQDEATRDAVRTQLADLSPRSVDFMRLWTAERSVSSSLSARFEVGPLMASADWRSAQLRLLCGNLRSCRKLRTALLAEPADLWRHVQWRVTSLVAEQCLSKFQPNHFIMENESRTAGSSSAVQLQPDGRCFLKIQQRLTGIVSFQRSWTEYETGFGDGTDFWIDQDRQAEKRGVLSDARCGDIDEMDAFQLLDFLPAWESFRAEVKNSDVVSRHALNTAILNEDVYLFTWKALSSSTMAVRLILSLLQQFYSALSYVRNSRAEAVLCLSAIHSLSQGGATLRVEMKLWNGSELHAEYAGFQQLPVLSGQALPSLIRAAANTAFKTESPARIAEIRPSPACAGIANMTNKRIGQFSTKARICLSIWAAISTAVLAVTAVKKLHDHAVSAAESGSTVVVVSELRKSSREAPDGRCSCNSQLTDTTTKGEVDSMQLFQLRVSAALALLLCSLAAGQVSQCAPADSPRLRFVAQLSVNGCALFVHDTGASDGPHLAVEPLMCVTDSLRGIVPRFDFITQQLYFSVPVLMKDAGMLAEAQFQLRHLSPRSVSFATVTNISVSADTRSSIRVLGFLWTPNESVATLRLGFKRIVLKNDSIRAQLKRIDDFKSSPREALEKVKLSAFIVSNGSCHEVQSRVLLQNDSIFDLDLHQQRFSPLPTCRQLKFIRTVNLENCSARVHQRLDIKGHFLIEPLLCHNVSSLSSESVRYDYSRDMHYLKLDLVLQDEATRDAVRTQLADLSPRSVDFMRLWTAERSVSSSLSSRFEVGPLMASADWRSAQLRLLCRTLTECRHLRMKASEGAVSCSSLKSCVRLQGAFAQRTVAFLPDGRWFVKIQQRLTGSVSFQRNWTEYETGFGDSTDFWIVGRARCTLGLVGGLAAWQGLAAGRALRVPLEPCPCPVLRAGWLRPDQLWLEPALYNERINKRIGDLATATPDRPSHSGPTQFVYLGGLVPDIREDLLRRRLLAWAAFRSIRSVLQSEALPDRQRAALFQAVIETVLLYNAETWTLTDSLETQVDAAHSGLLRAAFKIGNERVTNTAPRSSCTALYHRAGLARPSDLLRRRRLQLAGHVIRAEAYCPEPVQEVLLLTLQAPYRRGQARTRRYVDCLLADAGAPDSAGGLSAIHSLSQGGATLRVEMKLWNGSELHLEYAGFQVGDASTRYRMTYREMLRDRSSVSFDALETHKGMRFSTMDRDNDEMNSSGEQSRQFGIRLRLYRPAHSQQLPVLSGQALPSLIRAAANTAFKTESPARIAEIRPSPACAGIANMTNKRIGQFSTKARICLSIWAAISTAVLAVTAVKKLHDQTSMGSRASKSVEVQLQRDLMRSAQAGDMAMVQSGLAELLRVATPYFADECCDEASRTAAAMGHWSVAQFLAESISDPQSRRSSGKRLALTAAKWGDLQVFQTFVSQLIEPEERAQCHREAAELALTRGPIESAEILLRHLPDGPESDRWCATTVELLATTARWQLATPLLLKVIADPETRNRCCAVAARRAMERKQVQQVLFYTGLIADAAVSDQWYRDTIPTAVRNGEVEMTDSVIGLISSESLRDHCRVGAAAAAAGAGSLQIANRFMNSIVDSRVKDDCKQKVIAQAALRGQAKLVREVGIQPEWLFRDPSTLNFLATQAITNDDGIVSQTLDRMQSVEIAQLLLLSIACGHVALALILIPRIGRQDVDWPDDSGATALMLAADAGHHQLVGKLLSYGASVLAEDKLGRTALSHACEAGHVRAAKCLIDRGADPSHADGRGLTCADLAEKFKHQDVLNLFSPGRIASIKCPLDVEVQRDAELERDQSVQLHQELCNAGFTASRARSQQELADLVEGLAQELSKPEEWQMTGSYADGWASSLVQLNGRTAADSDIDWTVMVSGRQFHIEGGCTNRGVECRDARKLAVIQGHAQVPVGTASGVRPSQDRCHAFQCCSGFTDGGIQLVESAEKCKVHLVSATRPQMDNELRLSFSFQEKVILRNLSTVQGQLFTIIKFIFKRLLPDNFATPGLKTYHAKTLLFFMLEKHGVSNAAAWQPDNLVQLLKDSLTMMLRFIDSSRSPDECMPHFFMKDAPLYFKNAGIGRHFKDTKTRVRSRLHELRNAINIVVGHLLSHVQPLQSDCFYCHPFTLLPLKPLPAVTAQIREPDYRSRQHLIDGFSMIHDCLRELQSDTADKETLTRQLGHLDCLQWCRCATTCLMVMTHLKFGETEKAKRISVNLQYCSISSGWQMEQHTQWNKTSGLKSFKCPLGVDWAWRFCFPISAQPRFEFLPKFTQTLLRARLSQPRSSHLYVNFRCLSWSLQAELLQNCGALKFETWLPDLIEDPDLEELLTLAHYSDRSSDLQFCMNQFQIVKDQGRVAMETQDEENFRRVEMKLRASVMFTSKRFCTSLRIFTSASSDTKESVGDAIIPAAHPVQESVRDAIIPAAHPVQESVEMPSSQLLTLCRKVSEMPSSQLLTLCRKVSEMPSSQLLILCSCSLCAGKCPRFLIIPAAHPVQVSVRVLGHVVVEDDVHPLDVHASTEQVRGHHDPLLEVLEALVLLQPLLLSHAAVDGDGGEVLLNKQLRQSHAALHGLDEDDHLRELGPAGQLSALLSRPHLCSLSHQLSALLSRPHLCSLSQQLSVCIAEQASSVLTESAAVCIAVQASSVLTESAVCIAEQASSVLTESAVCIAEQASSVLTDGSCMNFLQIGRISLLSVALNIITCF</sequence>
<feature type="coiled-coil region" evidence="2">
    <location>
        <begin position="699"/>
        <end position="730"/>
    </location>
</feature>
<proteinExistence type="predicted"/>
<dbReference type="InterPro" id="IPR002110">
    <property type="entry name" value="Ankyrin_rpt"/>
</dbReference>
<dbReference type="FunFam" id="3.10.490.20:FF:000004">
    <property type="entry name" value="Cytoplasmic dynein heavy chain 2"/>
    <property type="match status" value="1"/>
</dbReference>
<keyword evidence="1" id="KW-0040">ANK repeat</keyword>
<dbReference type="Pfam" id="PF12796">
    <property type="entry name" value="Ank_2"/>
    <property type="match status" value="1"/>
</dbReference>